<keyword evidence="2" id="KW-0732">Signal</keyword>
<evidence type="ECO:0008006" key="5">
    <source>
        <dbReference type="Google" id="ProtNLM"/>
    </source>
</evidence>
<name>B4CVZ4_9BACT</name>
<feature type="signal peptide" evidence="2">
    <location>
        <begin position="1"/>
        <end position="18"/>
    </location>
</feature>
<feature type="chain" id="PRO_5005662707" description="Lipoprotein" evidence="2">
    <location>
        <begin position="19"/>
        <end position="82"/>
    </location>
</feature>
<dbReference type="InParanoid" id="B4CVZ4"/>
<reference evidence="3 4" key="1">
    <citation type="journal article" date="2011" name="J. Bacteriol.">
        <title>Genome sequence of Chthoniobacter flavus Ellin428, an aerobic heterotrophic soil bacterium.</title>
        <authorList>
            <person name="Kant R."/>
            <person name="van Passel M.W."/>
            <person name="Palva A."/>
            <person name="Lucas S."/>
            <person name="Lapidus A."/>
            <person name="Glavina Del Rio T."/>
            <person name="Dalin E."/>
            <person name="Tice H."/>
            <person name="Bruce D."/>
            <person name="Goodwin L."/>
            <person name="Pitluck S."/>
            <person name="Larimer F.W."/>
            <person name="Land M.L."/>
            <person name="Hauser L."/>
            <person name="Sangwan P."/>
            <person name="de Vos W.M."/>
            <person name="Janssen P.H."/>
            <person name="Smidt H."/>
        </authorList>
    </citation>
    <scope>NUCLEOTIDE SEQUENCE [LARGE SCALE GENOMIC DNA]</scope>
    <source>
        <strain evidence="3 4">Ellin428</strain>
    </source>
</reference>
<accession>B4CVZ4</accession>
<dbReference type="STRING" id="497964.CfE428DRAFT_0831"/>
<dbReference type="RefSeq" id="WP_006978158.1">
    <property type="nucleotide sequence ID" value="NZ_ABVL01000002.1"/>
</dbReference>
<feature type="region of interest" description="Disordered" evidence="1">
    <location>
        <begin position="22"/>
        <end position="82"/>
    </location>
</feature>
<dbReference type="AlphaFoldDB" id="B4CVZ4"/>
<evidence type="ECO:0000313" key="4">
    <source>
        <dbReference type="Proteomes" id="UP000005824"/>
    </source>
</evidence>
<evidence type="ECO:0000313" key="3">
    <source>
        <dbReference type="EMBL" id="EDY21586.1"/>
    </source>
</evidence>
<comment type="caution">
    <text evidence="3">The sequence shown here is derived from an EMBL/GenBank/DDBJ whole genome shotgun (WGS) entry which is preliminary data.</text>
</comment>
<feature type="compositionally biased region" description="Basic and acidic residues" evidence="1">
    <location>
        <begin position="30"/>
        <end position="50"/>
    </location>
</feature>
<dbReference type="EMBL" id="ABVL01000002">
    <property type="protein sequence ID" value="EDY21586.1"/>
    <property type="molecule type" value="Genomic_DNA"/>
</dbReference>
<sequence precursor="true">MKWLSIISVLALAFVFNACEMHPTSDSPGEEAKEFGKYEKGGEEKAEAKPAAEPAAAAKPEAAAATPLPKPGEAPKFFPENK</sequence>
<proteinExistence type="predicted"/>
<keyword evidence="4" id="KW-1185">Reference proteome</keyword>
<evidence type="ECO:0000256" key="1">
    <source>
        <dbReference type="SAM" id="MobiDB-lite"/>
    </source>
</evidence>
<protein>
    <recommendedName>
        <fullName evidence="5">Lipoprotein</fullName>
    </recommendedName>
</protein>
<evidence type="ECO:0000256" key="2">
    <source>
        <dbReference type="SAM" id="SignalP"/>
    </source>
</evidence>
<gene>
    <name evidence="3" type="ORF">CfE428DRAFT_0831</name>
</gene>
<organism evidence="3 4">
    <name type="scientific">Chthoniobacter flavus Ellin428</name>
    <dbReference type="NCBI Taxonomy" id="497964"/>
    <lineage>
        <taxon>Bacteria</taxon>
        <taxon>Pseudomonadati</taxon>
        <taxon>Verrucomicrobiota</taxon>
        <taxon>Spartobacteria</taxon>
        <taxon>Chthoniobacterales</taxon>
        <taxon>Chthoniobacteraceae</taxon>
        <taxon>Chthoniobacter</taxon>
    </lineage>
</organism>
<dbReference type="Proteomes" id="UP000005824">
    <property type="component" value="Unassembled WGS sequence"/>
</dbReference>
<feature type="compositionally biased region" description="Low complexity" evidence="1">
    <location>
        <begin position="51"/>
        <end position="65"/>
    </location>
</feature>